<dbReference type="EC" id="4.1.2.13" evidence="4"/>
<comment type="pathway">
    <text evidence="2">Carbohydrate degradation; glycolysis; D-glyceraldehyde 3-phosphate and glycerone phosphate from D-glucose: step 4/4.</text>
</comment>
<keyword evidence="5" id="KW-0324">Glycolysis</keyword>
<dbReference type="Gene3D" id="3.20.20.70">
    <property type="entry name" value="Aldolase class I"/>
    <property type="match status" value="1"/>
</dbReference>
<comment type="caution">
    <text evidence="9">The sequence shown here is derived from an EMBL/GenBank/DDBJ whole genome shotgun (WGS) entry which is preliminary data.</text>
</comment>
<dbReference type="FunFam" id="3.20.20.70:FF:000140">
    <property type="entry name" value="Fructose-bisphosphate aldolase"/>
    <property type="match status" value="1"/>
</dbReference>
<accession>A0A368DQ29</accession>
<comment type="catalytic activity">
    <reaction evidence="1">
        <text>beta-D-fructose 1,6-bisphosphate = D-glyceraldehyde 3-phosphate + dihydroxyacetone phosphate</text>
        <dbReference type="Rhea" id="RHEA:14729"/>
        <dbReference type="ChEBI" id="CHEBI:32966"/>
        <dbReference type="ChEBI" id="CHEBI:57642"/>
        <dbReference type="ChEBI" id="CHEBI:59776"/>
        <dbReference type="EC" id="4.1.2.13"/>
    </reaction>
</comment>
<evidence type="ECO:0000313" key="10">
    <source>
        <dbReference type="Proteomes" id="UP000253570"/>
    </source>
</evidence>
<proteinExistence type="inferred from homology"/>
<dbReference type="Proteomes" id="UP000253570">
    <property type="component" value="Unassembled WGS sequence"/>
</dbReference>
<dbReference type="UniPathway" id="UPA00109">
    <property type="reaction ID" value="UER00183"/>
</dbReference>
<evidence type="ECO:0000256" key="1">
    <source>
        <dbReference type="ARBA" id="ARBA00000441"/>
    </source>
</evidence>
<sequence>MIDNIQNIAKKLVIDGKGILAADESTATIKKRFDQIDTESNAETRRDYREMLFSTKEAMEKNISGVILYDETIKQKCRDGRSITDLLRETDTLIGIKVDTGVKKLAKFGNETITEGLDGLRERLDEYYSIGASFAKWRAVINITEDTPSDYAISTNSQALARYSALCQESGLVPIVEPEVLMDGENAKHNIDECKLVTSKILQSVFEELSSARVDLDGIILKPNMVIQGKNCDEKATPMEVAKQTLDCLEQNVPTSVAGICFLSGGQTDLQATEHLSIMNSLKKINHTLTFSYGRALQQSALIAWSGKDENIKDAQNAFAHRAHMNGLASIGQWSIELDQ</sequence>
<organism evidence="9 10">
    <name type="scientific">PS1 clade bacterium</name>
    <dbReference type="NCBI Taxonomy" id="2175152"/>
    <lineage>
        <taxon>Bacteria</taxon>
        <taxon>Pseudomonadati</taxon>
        <taxon>Pseudomonadota</taxon>
        <taxon>Alphaproteobacteria</taxon>
        <taxon>PS1 clade</taxon>
    </lineage>
</organism>
<dbReference type="NCBIfam" id="NF033379">
    <property type="entry name" value="FrucBisAld_I"/>
    <property type="match status" value="1"/>
</dbReference>
<evidence type="ECO:0000313" key="9">
    <source>
        <dbReference type="EMBL" id="RCL73948.1"/>
    </source>
</evidence>
<dbReference type="EMBL" id="QOQD01000004">
    <property type="protein sequence ID" value="RCL73948.1"/>
    <property type="molecule type" value="Genomic_DNA"/>
</dbReference>
<dbReference type="GO" id="GO:0006096">
    <property type="term" value="P:glycolytic process"/>
    <property type="evidence" value="ECO:0007669"/>
    <property type="project" value="UniProtKB-UniPathway"/>
</dbReference>
<dbReference type="InterPro" id="IPR000741">
    <property type="entry name" value="FBA_I"/>
</dbReference>
<evidence type="ECO:0000256" key="5">
    <source>
        <dbReference type="ARBA" id="ARBA00023152"/>
    </source>
</evidence>
<evidence type="ECO:0000256" key="8">
    <source>
        <dbReference type="ARBA" id="ARBA00072515"/>
    </source>
</evidence>
<evidence type="ECO:0000256" key="2">
    <source>
        <dbReference type="ARBA" id="ARBA00004714"/>
    </source>
</evidence>
<evidence type="ECO:0000256" key="6">
    <source>
        <dbReference type="ARBA" id="ARBA00023239"/>
    </source>
</evidence>
<evidence type="ECO:0000256" key="4">
    <source>
        <dbReference type="ARBA" id="ARBA00013068"/>
    </source>
</evidence>
<dbReference type="PANTHER" id="PTHR11627">
    <property type="entry name" value="FRUCTOSE-BISPHOSPHATE ALDOLASE"/>
    <property type="match status" value="1"/>
</dbReference>
<dbReference type="Pfam" id="PF00274">
    <property type="entry name" value="Glycolytic"/>
    <property type="match status" value="1"/>
</dbReference>
<comment type="similarity">
    <text evidence="3">Belongs to the class I fructose-bisphosphate aldolase family.</text>
</comment>
<dbReference type="GO" id="GO:0004332">
    <property type="term" value="F:fructose-bisphosphate aldolase activity"/>
    <property type="evidence" value="ECO:0007669"/>
    <property type="project" value="UniProtKB-EC"/>
</dbReference>
<dbReference type="SUPFAM" id="SSF51569">
    <property type="entry name" value="Aldolase"/>
    <property type="match status" value="1"/>
</dbReference>
<keyword evidence="6" id="KW-0456">Lyase</keyword>
<evidence type="ECO:0000256" key="7">
    <source>
        <dbReference type="ARBA" id="ARBA00029799"/>
    </source>
</evidence>
<dbReference type="InterPro" id="IPR013785">
    <property type="entry name" value="Aldolase_TIM"/>
</dbReference>
<dbReference type="AlphaFoldDB" id="A0A368DQ29"/>
<gene>
    <name evidence="9" type="ORF">DBW71_02435</name>
</gene>
<protein>
    <recommendedName>
        <fullName evidence="8">Probable fructose-bisphosphate aldolase class 1</fullName>
        <ecNumber evidence="4">4.1.2.13</ecNumber>
    </recommendedName>
    <alternativeName>
        <fullName evidence="7">Fructose-bisphosphate aldolase class I</fullName>
    </alternativeName>
</protein>
<reference evidence="9 10" key="1">
    <citation type="journal article" date="2018" name="Microbiome">
        <title>Fine metagenomic profile of the Mediterranean stratified and mixed water columns revealed by assembly and recruitment.</title>
        <authorList>
            <person name="Haro-Moreno J.M."/>
            <person name="Lopez-Perez M."/>
            <person name="De La Torre J.R."/>
            <person name="Picazo A."/>
            <person name="Camacho A."/>
            <person name="Rodriguez-Valera F."/>
        </authorList>
    </citation>
    <scope>NUCLEOTIDE SEQUENCE [LARGE SCALE GENOMIC DNA]</scope>
    <source>
        <strain evidence="9">MED-G57</strain>
    </source>
</reference>
<evidence type="ECO:0000256" key="3">
    <source>
        <dbReference type="ARBA" id="ARBA00010387"/>
    </source>
</evidence>
<name>A0A368DQ29_9PROT</name>